<evidence type="ECO:0000313" key="1">
    <source>
        <dbReference type="EMBL" id="MDG0791331.1"/>
    </source>
</evidence>
<reference evidence="1 2" key="1">
    <citation type="submission" date="2022-10" db="EMBL/GenBank/DDBJ databases">
        <title>Comparative genomic analysis of Cohnella hashimotonis sp. nov., isolated from the International Space Station.</title>
        <authorList>
            <person name="Simpson A."/>
            <person name="Venkateswaran K."/>
        </authorList>
    </citation>
    <scope>NUCLEOTIDE SEQUENCE [LARGE SCALE GENOMIC DNA]</scope>
    <source>
        <strain evidence="1 2">DSM 18997</strain>
    </source>
</reference>
<gene>
    <name evidence="1" type="ORF">OMP38_10935</name>
</gene>
<proteinExistence type="predicted"/>
<evidence type="ECO:0000313" key="2">
    <source>
        <dbReference type="Proteomes" id="UP001153387"/>
    </source>
</evidence>
<dbReference type="Proteomes" id="UP001153387">
    <property type="component" value="Unassembled WGS sequence"/>
</dbReference>
<accession>A0A9X4QMH0</accession>
<organism evidence="1 2">
    <name type="scientific">Cohnella ginsengisoli</name>
    <dbReference type="NCBI Taxonomy" id="425004"/>
    <lineage>
        <taxon>Bacteria</taxon>
        <taxon>Bacillati</taxon>
        <taxon>Bacillota</taxon>
        <taxon>Bacilli</taxon>
        <taxon>Bacillales</taxon>
        <taxon>Paenibacillaceae</taxon>
        <taxon>Cohnella</taxon>
    </lineage>
</organism>
<comment type="caution">
    <text evidence="1">The sequence shown here is derived from an EMBL/GenBank/DDBJ whole genome shotgun (WGS) entry which is preliminary data.</text>
</comment>
<protein>
    <submittedName>
        <fullName evidence="1">Uncharacterized protein</fullName>
    </submittedName>
</protein>
<keyword evidence="2" id="KW-1185">Reference proteome</keyword>
<dbReference type="AlphaFoldDB" id="A0A9X4QMH0"/>
<dbReference type="EMBL" id="JAPDHZ010000002">
    <property type="protein sequence ID" value="MDG0791331.1"/>
    <property type="molecule type" value="Genomic_DNA"/>
</dbReference>
<dbReference type="RefSeq" id="WP_277565091.1">
    <property type="nucleotide sequence ID" value="NZ_JAPDHZ010000002.1"/>
</dbReference>
<name>A0A9X4QMH0_9BACL</name>
<sequence>MDVKSIALFEFSVLLFFAMIYSSPSYIVGEGGGVLKWFLGFIQFRITHPSATLPVTSTETAADRLTGCRDARSAIVSRKRCVSAQLLGANMFIPLNTKCKMLLIGKKQIISFCFLSFSF</sequence>